<gene>
    <name evidence="2" type="ORF">GO493_05985</name>
</gene>
<dbReference type="Proteomes" id="UP000461730">
    <property type="component" value="Unassembled WGS sequence"/>
</dbReference>
<evidence type="ECO:0000313" key="3">
    <source>
        <dbReference type="Proteomes" id="UP000461730"/>
    </source>
</evidence>
<protein>
    <submittedName>
        <fullName evidence="2">Cyclic nucleotide-binding domain-containing protein</fullName>
    </submittedName>
</protein>
<dbReference type="EMBL" id="WRXN01000001">
    <property type="protein sequence ID" value="MVT07804.1"/>
    <property type="molecule type" value="Genomic_DNA"/>
</dbReference>
<accession>A0A7K1U0A6</accession>
<evidence type="ECO:0000259" key="1">
    <source>
        <dbReference type="Pfam" id="PF00027"/>
    </source>
</evidence>
<organism evidence="2 3">
    <name type="scientific">Chitinophaga tropicalis</name>
    <dbReference type="NCBI Taxonomy" id="2683588"/>
    <lineage>
        <taxon>Bacteria</taxon>
        <taxon>Pseudomonadati</taxon>
        <taxon>Bacteroidota</taxon>
        <taxon>Chitinophagia</taxon>
        <taxon>Chitinophagales</taxon>
        <taxon>Chitinophagaceae</taxon>
        <taxon>Chitinophaga</taxon>
    </lineage>
</organism>
<name>A0A7K1U0A6_9BACT</name>
<keyword evidence="3" id="KW-1185">Reference proteome</keyword>
<dbReference type="RefSeq" id="WP_157305179.1">
    <property type="nucleotide sequence ID" value="NZ_WRXN01000001.1"/>
</dbReference>
<reference evidence="2 3" key="1">
    <citation type="submission" date="2019-12" db="EMBL/GenBank/DDBJ databases">
        <title>Chitinophaga sp. strain ysch24 (GDMCC 1.1355), whole genome shotgun sequence.</title>
        <authorList>
            <person name="Zhang X."/>
        </authorList>
    </citation>
    <scope>NUCLEOTIDE SEQUENCE [LARGE SCALE GENOMIC DNA]</scope>
    <source>
        <strain evidence="3">ysch24</strain>
    </source>
</reference>
<dbReference type="InterPro" id="IPR000595">
    <property type="entry name" value="cNMP-bd_dom"/>
</dbReference>
<feature type="domain" description="Cyclic nucleotide-binding" evidence="1">
    <location>
        <begin position="33"/>
        <end position="119"/>
    </location>
</feature>
<evidence type="ECO:0000313" key="2">
    <source>
        <dbReference type="EMBL" id="MVT07804.1"/>
    </source>
</evidence>
<dbReference type="Gene3D" id="2.60.120.10">
    <property type="entry name" value="Jelly Rolls"/>
    <property type="match status" value="1"/>
</dbReference>
<dbReference type="Pfam" id="PF00027">
    <property type="entry name" value="cNMP_binding"/>
    <property type="match status" value="1"/>
</dbReference>
<dbReference type="SUPFAM" id="SSF51206">
    <property type="entry name" value="cAMP-binding domain-like"/>
    <property type="match status" value="1"/>
</dbReference>
<dbReference type="CDD" id="cd00038">
    <property type="entry name" value="CAP_ED"/>
    <property type="match status" value="1"/>
</dbReference>
<proteinExistence type="predicted"/>
<dbReference type="InterPro" id="IPR014710">
    <property type="entry name" value="RmlC-like_jellyroll"/>
</dbReference>
<sequence>MTDPYKVLREHFEELITLTDAEFEYISSHFQLKKLRKHSIVIHPGEISRYEYFVVKGLLKTFMADDSGKEHIWQFAMENWWVSDYHSFHTQEPSSFTVQCLEDVELLCMSSADRNKLCAEMHKFEHFSRLKITSGFLSMQKRVMALLQNDAQSRYKQLLEQYPSLFQRVPKALIAAYIGVSRETLSRLQI</sequence>
<comment type="caution">
    <text evidence="2">The sequence shown here is derived from an EMBL/GenBank/DDBJ whole genome shotgun (WGS) entry which is preliminary data.</text>
</comment>
<dbReference type="AlphaFoldDB" id="A0A7K1U0A6"/>
<dbReference type="InterPro" id="IPR018490">
    <property type="entry name" value="cNMP-bd_dom_sf"/>
</dbReference>